<evidence type="ECO:0008006" key="3">
    <source>
        <dbReference type="Google" id="ProtNLM"/>
    </source>
</evidence>
<dbReference type="eggNOG" id="arCOG03712">
    <property type="taxonomic scope" value="Archaea"/>
</dbReference>
<dbReference type="InterPro" id="IPR010268">
    <property type="entry name" value="PaREP1"/>
</dbReference>
<protein>
    <recommendedName>
        <fullName evidence="3">PaREP1 family protein</fullName>
    </recommendedName>
</protein>
<name>Q973K2_SULTO</name>
<dbReference type="Pfam" id="PF05942">
    <property type="entry name" value="PaREP1"/>
    <property type="match status" value="1"/>
</dbReference>
<gene>
    <name evidence="1" type="primary">ST0896</name>
    <name evidence="1" type="ordered locus">STK_08960</name>
</gene>
<accession>Q973K2</accession>
<dbReference type="KEGG" id="sto:STK_08960"/>
<dbReference type="Proteomes" id="UP000001015">
    <property type="component" value="Chromosome"/>
</dbReference>
<sequence length="175" mass="20102">MNKRITYFMGEGTVPQVKNLQSYINFKLEEAIVELNLAIELLKRGYSRNASQKAFMAWKAIVSVLVSMNLDKMPKDEKEREWYYKAGFLAPTTGLNGIARRLEELGYADVIGTNSLALKLHRYAYNGIYRGTSDYADRKDAIEDLKILIRKMIRMLVSLGKDKEAKDILDRLNEV</sequence>
<evidence type="ECO:0000313" key="2">
    <source>
        <dbReference type="Proteomes" id="UP000001015"/>
    </source>
</evidence>
<dbReference type="PATRIC" id="fig|273063.9.peg.1006"/>
<organism evidence="1 2">
    <name type="scientific">Sulfurisphaera tokodaii (strain DSM 16993 / JCM 10545 / NBRC 100140 / 7)</name>
    <name type="common">Sulfolobus tokodaii</name>
    <dbReference type="NCBI Taxonomy" id="273063"/>
    <lineage>
        <taxon>Archaea</taxon>
        <taxon>Thermoproteota</taxon>
        <taxon>Thermoprotei</taxon>
        <taxon>Sulfolobales</taxon>
        <taxon>Sulfolobaceae</taxon>
        <taxon>Sulfurisphaera</taxon>
    </lineage>
</organism>
<keyword evidence="2" id="KW-1185">Reference proteome</keyword>
<dbReference type="EMBL" id="BA000023">
    <property type="protein sequence ID" value="BAB65910.1"/>
    <property type="molecule type" value="Genomic_DNA"/>
</dbReference>
<proteinExistence type="predicted"/>
<evidence type="ECO:0000313" key="1">
    <source>
        <dbReference type="EMBL" id="BAB65910.1"/>
    </source>
</evidence>
<dbReference type="AlphaFoldDB" id="Q973K2"/>
<reference evidence="2" key="1">
    <citation type="journal article" date="2001" name="DNA Res.">
        <title>Complete genome sequence of an aerobic thermoacidophilic Crenarchaeon, Sulfolobus tokodaii strain7.</title>
        <authorList>
            <person name="Kawarabayasi Y."/>
            <person name="Hino Y."/>
            <person name="Horikawa H."/>
            <person name="Jin-no K."/>
            <person name="Takahashi M."/>
            <person name="Sekine M."/>
            <person name="Baba S."/>
            <person name="Ankai A."/>
            <person name="Kosugi H."/>
            <person name="Hosoyama A."/>
            <person name="Fukui S."/>
            <person name="Nagai Y."/>
            <person name="Nishijima K."/>
            <person name="Otsuka R."/>
            <person name="Nakazawa H."/>
            <person name="Takamiya M."/>
            <person name="Kato Y."/>
            <person name="Yoshizawa T."/>
            <person name="Tanaka T."/>
            <person name="Kudoh Y."/>
            <person name="Yamazaki J."/>
            <person name="Kushida N."/>
            <person name="Oguchi A."/>
            <person name="Aoki K."/>
            <person name="Masuda S."/>
            <person name="Yanagii M."/>
            <person name="Nishimura M."/>
            <person name="Yamagishi A."/>
            <person name="Oshima T."/>
            <person name="Kikuchi H."/>
        </authorList>
    </citation>
    <scope>NUCLEOTIDE SEQUENCE [LARGE SCALE GENOMIC DNA]</scope>
    <source>
        <strain evidence="2">DSM 16993 / JCM 10545 / NBRC 100140 / 7</strain>
    </source>
</reference>